<protein>
    <submittedName>
        <fullName evidence="1">Uncharacterized protein</fullName>
    </submittedName>
</protein>
<evidence type="ECO:0000313" key="1">
    <source>
        <dbReference type="EMBL" id="TWI21631.1"/>
    </source>
</evidence>
<proteinExistence type="predicted"/>
<name>A0A562MPY3_9SPHI</name>
<dbReference type="AlphaFoldDB" id="A0A562MPY3"/>
<reference evidence="1 2" key="1">
    <citation type="journal article" date="2015" name="Stand. Genomic Sci.">
        <title>Genomic Encyclopedia of Bacterial and Archaeal Type Strains, Phase III: the genomes of soil and plant-associated and newly described type strains.</title>
        <authorList>
            <person name="Whitman W.B."/>
            <person name="Woyke T."/>
            <person name="Klenk H.P."/>
            <person name="Zhou Y."/>
            <person name="Lilburn T.G."/>
            <person name="Beck B.J."/>
            <person name="De Vos P."/>
            <person name="Vandamme P."/>
            <person name="Eisen J.A."/>
            <person name="Garrity G."/>
            <person name="Hugenholtz P."/>
            <person name="Kyrpides N.C."/>
        </authorList>
    </citation>
    <scope>NUCLEOTIDE SEQUENCE [LARGE SCALE GENOMIC DNA]</scope>
    <source>
        <strain evidence="1 2">CGMCC 1.6855</strain>
    </source>
</reference>
<gene>
    <name evidence="1" type="ORF">IQ31_01763</name>
</gene>
<sequence>MLMNDFIKWDPVSPPPNDLYFVHLTDNGGSIEIHLAEMKDDRILILKFKGVMSYQVTDEGARSRSLYEHPGYRGLVVSDNSNYLDWFRRESQEMFSDWDLKHYSIGNVNNIIDIISGDEIEVVWQAEV</sequence>
<organism evidence="1 2">
    <name type="scientific">Sphingobacterium siyangense</name>
    <dbReference type="NCBI Taxonomy" id="459529"/>
    <lineage>
        <taxon>Bacteria</taxon>
        <taxon>Pseudomonadati</taxon>
        <taxon>Bacteroidota</taxon>
        <taxon>Sphingobacteriia</taxon>
        <taxon>Sphingobacteriales</taxon>
        <taxon>Sphingobacteriaceae</taxon>
        <taxon>Sphingobacterium</taxon>
    </lineage>
</organism>
<evidence type="ECO:0000313" key="2">
    <source>
        <dbReference type="Proteomes" id="UP000315908"/>
    </source>
</evidence>
<dbReference type="EMBL" id="VLKR01000007">
    <property type="protein sequence ID" value="TWI21631.1"/>
    <property type="molecule type" value="Genomic_DNA"/>
</dbReference>
<accession>A0A562MPY3</accession>
<comment type="caution">
    <text evidence="1">The sequence shown here is derived from an EMBL/GenBank/DDBJ whole genome shotgun (WGS) entry which is preliminary data.</text>
</comment>
<dbReference type="Proteomes" id="UP000315908">
    <property type="component" value="Unassembled WGS sequence"/>
</dbReference>